<proteinExistence type="inferred from homology"/>
<keyword evidence="3 6" id="KW-0238">DNA-binding</keyword>
<keyword evidence="4" id="KW-0804">Transcription</keyword>
<sequence length="320" mass="34437">MTLNQLRAFLLTVRTGSFTAAAAELKMAQASVSELIRRMEEEAGLALFIRGGRRLVLTSAGAELLPFAEQAVSSVDEGRAALRSIGSLDGGAVTFGLLRNASFYLLPDLAQQFHEAFPNVRLRLVGQNSSEVAAAVSRGELEAGLVVLPVEDAGLRVTPLIRDEVFYASADPERLAAPMTIHRMAEADLVMYDARYGWSDPTRRQIAERAQLEGLRIEPIIEVEHVEAALALVARGVGDTIISRAVADSPFCPPEVGTVSFAEPLYDTIAFIQRTSSVLSPGARELARRARSTLLAGIKDPAQRVYPATGGTARRRPGVS</sequence>
<reference evidence="7" key="1">
    <citation type="submission" date="2017-06" db="EMBL/GenBank/DDBJ databases">
        <authorList>
            <person name="Varghese N."/>
            <person name="Submissions S."/>
        </authorList>
    </citation>
    <scope>NUCLEOTIDE SEQUENCE [LARGE SCALE GENOMIC DNA]</scope>
    <source>
        <strain evidence="7">DSM 44485</strain>
    </source>
</reference>
<dbReference type="GO" id="GO:0005829">
    <property type="term" value="C:cytosol"/>
    <property type="evidence" value="ECO:0007669"/>
    <property type="project" value="TreeGrafter"/>
</dbReference>
<evidence type="ECO:0000313" key="6">
    <source>
        <dbReference type="EMBL" id="SNR24096.1"/>
    </source>
</evidence>
<dbReference type="InterPro" id="IPR000847">
    <property type="entry name" value="LysR_HTH_N"/>
</dbReference>
<keyword evidence="7" id="KW-1185">Reference proteome</keyword>
<evidence type="ECO:0000259" key="5">
    <source>
        <dbReference type="PROSITE" id="PS50931"/>
    </source>
</evidence>
<organism evidence="6 7">
    <name type="scientific">Actinomadura mexicana</name>
    <dbReference type="NCBI Taxonomy" id="134959"/>
    <lineage>
        <taxon>Bacteria</taxon>
        <taxon>Bacillati</taxon>
        <taxon>Actinomycetota</taxon>
        <taxon>Actinomycetes</taxon>
        <taxon>Streptosporangiales</taxon>
        <taxon>Thermomonosporaceae</taxon>
        <taxon>Actinomadura</taxon>
    </lineage>
</organism>
<comment type="similarity">
    <text evidence="1">Belongs to the LysR transcriptional regulatory family.</text>
</comment>
<dbReference type="InterPro" id="IPR036390">
    <property type="entry name" value="WH_DNA-bd_sf"/>
</dbReference>
<dbReference type="Gene3D" id="3.40.190.290">
    <property type="match status" value="1"/>
</dbReference>
<dbReference type="Gene3D" id="1.10.10.10">
    <property type="entry name" value="Winged helix-like DNA-binding domain superfamily/Winged helix DNA-binding domain"/>
    <property type="match status" value="1"/>
</dbReference>
<dbReference type="Pfam" id="PF03466">
    <property type="entry name" value="LysR_substrate"/>
    <property type="match status" value="1"/>
</dbReference>
<evidence type="ECO:0000313" key="7">
    <source>
        <dbReference type="Proteomes" id="UP000198420"/>
    </source>
</evidence>
<dbReference type="PROSITE" id="PS50931">
    <property type="entry name" value="HTH_LYSR"/>
    <property type="match status" value="1"/>
</dbReference>
<dbReference type="InterPro" id="IPR050950">
    <property type="entry name" value="HTH-type_LysR_regulators"/>
</dbReference>
<dbReference type="GO" id="GO:0003700">
    <property type="term" value="F:DNA-binding transcription factor activity"/>
    <property type="evidence" value="ECO:0007669"/>
    <property type="project" value="InterPro"/>
</dbReference>
<dbReference type="InterPro" id="IPR036388">
    <property type="entry name" value="WH-like_DNA-bd_sf"/>
</dbReference>
<evidence type="ECO:0000256" key="3">
    <source>
        <dbReference type="ARBA" id="ARBA00023125"/>
    </source>
</evidence>
<dbReference type="SUPFAM" id="SSF46785">
    <property type="entry name" value="Winged helix' DNA-binding domain"/>
    <property type="match status" value="1"/>
</dbReference>
<dbReference type="OrthoDB" id="3636008at2"/>
<dbReference type="SUPFAM" id="SSF53850">
    <property type="entry name" value="Periplasmic binding protein-like II"/>
    <property type="match status" value="1"/>
</dbReference>
<dbReference type="RefSeq" id="WP_089309696.1">
    <property type="nucleotide sequence ID" value="NZ_FZNP01000001.1"/>
</dbReference>
<accession>A0A238UPW5</accession>
<evidence type="ECO:0000256" key="1">
    <source>
        <dbReference type="ARBA" id="ARBA00009437"/>
    </source>
</evidence>
<dbReference type="PANTHER" id="PTHR30419">
    <property type="entry name" value="HTH-TYPE TRANSCRIPTIONAL REGULATOR YBHD"/>
    <property type="match status" value="1"/>
</dbReference>
<dbReference type="PRINTS" id="PR00039">
    <property type="entry name" value="HTHLYSR"/>
</dbReference>
<dbReference type="Pfam" id="PF00126">
    <property type="entry name" value="HTH_1"/>
    <property type="match status" value="1"/>
</dbReference>
<evidence type="ECO:0000256" key="4">
    <source>
        <dbReference type="ARBA" id="ARBA00023163"/>
    </source>
</evidence>
<dbReference type="GO" id="GO:0003677">
    <property type="term" value="F:DNA binding"/>
    <property type="evidence" value="ECO:0007669"/>
    <property type="project" value="UniProtKB-KW"/>
</dbReference>
<dbReference type="FunFam" id="1.10.10.10:FF:000001">
    <property type="entry name" value="LysR family transcriptional regulator"/>
    <property type="match status" value="1"/>
</dbReference>
<evidence type="ECO:0000256" key="2">
    <source>
        <dbReference type="ARBA" id="ARBA00023015"/>
    </source>
</evidence>
<dbReference type="EMBL" id="FZNP01000001">
    <property type="protein sequence ID" value="SNR24096.1"/>
    <property type="molecule type" value="Genomic_DNA"/>
</dbReference>
<dbReference type="AlphaFoldDB" id="A0A238UPW5"/>
<gene>
    <name evidence="6" type="ORF">SAMN06265355_101265</name>
</gene>
<name>A0A238UPW5_9ACTN</name>
<dbReference type="CDD" id="cd05466">
    <property type="entry name" value="PBP2_LTTR_substrate"/>
    <property type="match status" value="1"/>
</dbReference>
<dbReference type="InterPro" id="IPR005119">
    <property type="entry name" value="LysR_subst-bd"/>
</dbReference>
<feature type="domain" description="HTH lysR-type" evidence="5">
    <location>
        <begin position="1"/>
        <end position="58"/>
    </location>
</feature>
<dbReference type="Proteomes" id="UP000198420">
    <property type="component" value="Unassembled WGS sequence"/>
</dbReference>
<keyword evidence="2" id="KW-0805">Transcription regulation</keyword>
<protein>
    <submittedName>
        <fullName evidence="6">DNA-binding transcriptional regulator, LysR family</fullName>
    </submittedName>
</protein>